<reference evidence="9" key="1">
    <citation type="journal article" date="2019" name="Int. J. Syst. Evol. Microbiol.">
        <title>The Global Catalogue of Microorganisms (GCM) 10K type strain sequencing project: providing services to taxonomists for standard genome sequencing and annotation.</title>
        <authorList>
            <consortium name="The Broad Institute Genomics Platform"/>
            <consortium name="The Broad Institute Genome Sequencing Center for Infectious Disease"/>
            <person name="Wu L."/>
            <person name="Ma J."/>
        </authorList>
    </citation>
    <scope>NUCLEOTIDE SEQUENCE [LARGE SCALE GENOMIC DNA]</scope>
    <source>
        <strain evidence="9">CCUG 56756</strain>
    </source>
</reference>
<dbReference type="PANTHER" id="PTHR38459">
    <property type="entry name" value="PROPHAGE BACTOPRENOL-LINKED GLUCOSE TRANSLOCASE HOMOLOG"/>
    <property type="match status" value="1"/>
</dbReference>
<keyword evidence="5 6" id="KW-0472">Membrane</keyword>
<protein>
    <submittedName>
        <fullName evidence="8">GtrA family protein</fullName>
    </submittedName>
</protein>
<dbReference type="EMBL" id="JBHTKI010000014">
    <property type="protein sequence ID" value="MFD1031843.1"/>
    <property type="molecule type" value="Genomic_DNA"/>
</dbReference>
<accession>A0ABW3LBA6</accession>
<organism evidence="8 9">
    <name type="scientific">Metaplanococcus flavidus</name>
    <dbReference type="NCBI Taxonomy" id="569883"/>
    <lineage>
        <taxon>Bacteria</taxon>
        <taxon>Bacillati</taxon>
        <taxon>Bacillota</taxon>
        <taxon>Bacilli</taxon>
        <taxon>Bacillales</taxon>
        <taxon>Caryophanaceae</taxon>
        <taxon>Metaplanococcus</taxon>
    </lineage>
</organism>
<feature type="transmembrane region" description="Helical" evidence="6">
    <location>
        <begin position="40"/>
        <end position="60"/>
    </location>
</feature>
<evidence type="ECO:0000256" key="4">
    <source>
        <dbReference type="ARBA" id="ARBA00022989"/>
    </source>
</evidence>
<dbReference type="InterPro" id="IPR051401">
    <property type="entry name" value="GtrA_CellWall_Glycosyl"/>
</dbReference>
<evidence type="ECO:0000313" key="8">
    <source>
        <dbReference type="EMBL" id="MFD1031843.1"/>
    </source>
</evidence>
<comment type="caution">
    <text evidence="8">The sequence shown here is derived from an EMBL/GenBank/DDBJ whole genome shotgun (WGS) entry which is preliminary data.</text>
</comment>
<evidence type="ECO:0000259" key="7">
    <source>
        <dbReference type="Pfam" id="PF04138"/>
    </source>
</evidence>
<feature type="transmembrane region" description="Helical" evidence="6">
    <location>
        <begin position="12"/>
        <end position="34"/>
    </location>
</feature>
<evidence type="ECO:0000256" key="2">
    <source>
        <dbReference type="ARBA" id="ARBA00009399"/>
    </source>
</evidence>
<comment type="subcellular location">
    <subcellularLocation>
        <location evidence="1">Membrane</location>
        <topology evidence="1">Multi-pass membrane protein</topology>
    </subcellularLocation>
</comment>
<gene>
    <name evidence="8" type="ORF">ACFQ1X_10420</name>
</gene>
<dbReference type="PANTHER" id="PTHR38459:SF1">
    <property type="entry name" value="PROPHAGE BACTOPRENOL-LINKED GLUCOSE TRANSLOCASE HOMOLOG"/>
    <property type="match status" value="1"/>
</dbReference>
<evidence type="ECO:0000256" key="1">
    <source>
        <dbReference type="ARBA" id="ARBA00004141"/>
    </source>
</evidence>
<proteinExistence type="inferred from homology"/>
<dbReference type="RefSeq" id="WP_379082451.1">
    <property type="nucleotide sequence ID" value="NZ_JBHTKI010000014.1"/>
</dbReference>
<dbReference type="Proteomes" id="UP001597109">
    <property type="component" value="Unassembled WGS sequence"/>
</dbReference>
<evidence type="ECO:0000256" key="5">
    <source>
        <dbReference type="ARBA" id="ARBA00023136"/>
    </source>
</evidence>
<dbReference type="InterPro" id="IPR007267">
    <property type="entry name" value="GtrA_DPMS_TM"/>
</dbReference>
<comment type="similarity">
    <text evidence="2">Belongs to the GtrA family.</text>
</comment>
<name>A0ABW3LBA6_9BACL</name>
<feature type="domain" description="GtrA/DPMS transmembrane" evidence="7">
    <location>
        <begin position="15"/>
        <end position="126"/>
    </location>
</feature>
<keyword evidence="4 6" id="KW-1133">Transmembrane helix</keyword>
<evidence type="ECO:0000256" key="6">
    <source>
        <dbReference type="SAM" id="Phobius"/>
    </source>
</evidence>
<feature type="transmembrane region" description="Helical" evidence="6">
    <location>
        <begin position="80"/>
        <end position="97"/>
    </location>
</feature>
<keyword evidence="9" id="KW-1185">Reference proteome</keyword>
<dbReference type="Pfam" id="PF04138">
    <property type="entry name" value="GtrA_DPMS_TM"/>
    <property type="match status" value="1"/>
</dbReference>
<evidence type="ECO:0000313" key="9">
    <source>
        <dbReference type="Proteomes" id="UP001597109"/>
    </source>
</evidence>
<sequence>MKNIQNTELAGQIFRFVLVGLLNTANYYVLYLFFVHICSLPYMAAHISAFLISMVGSFYFNSYFTYKVKPTLKKFLQFPLTYVVNITVSSAALFLLVDLMNFNENISPLIAQGITIPATFFVSKKVLTHDKAKGELREHIGQ</sequence>
<keyword evidence="3 6" id="KW-0812">Transmembrane</keyword>
<evidence type="ECO:0000256" key="3">
    <source>
        <dbReference type="ARBA" id="ARBA00022692"/>
    </source>
</evidence>